<dbReference type="InterPro" id="IPR004089">
    <property type="entry name" value="MCPsignal_dom"/>
</dbReference>
<evidence type="ECO:0000256" key="8">
    <source>
        <dbReference type="PROSITE-ProRule" id="PRU00284"/>
    </source>
</evidence>
<dbReference type="PANTHER" id="PTHR43531:SF16">
    <property type="entry name" value="METHYL-ACCEPTING CHEMOTAXIS PROTEIN II"/>
    <property type="match status" value="1"/>
</dbReference>
<keyword evidence="3 9" id="KW-0812">Transmembrane</keyword>
<dbReference type="InterPro" id="IPR004090">
    <property type="entry name" value="Chemotax_Me-accpt_rcpt"/>
</dbReference>
<comment type="similarity">
    <text evidence="7">Belongs to the methyl-accepting chemotaxis (MCP) protein family.</text>
</comment>
<evidence type="ECO:0000313" key="12">
    <source>
        <dbReference type="EMBL" id="XCJ79765.1"/>
    </source>
</evidence>
<reference evidence="12" key="1">
    <citation type="submission" date="2024-06" db="EMBL/GenBank/DDBJ databases">
        <title>Complete genome of Salinicola endophyticus HNIBRBA4755.</title>
        <authorList>
            <person name="Shin S.Y."/>
            <person name="Kang H."/>
            <person name="Song J."/>
        </authorList>
    </citation>
    <scope>NUCLEOTIDE SEQUENCE</scope>
    <source>
        <strain evidence="12">HNIBRBA4755</strain>
    </source>
</reference>
<feature type="transmembrane region" description="Helical" evidence="9">
    <location>
        <begin position="276"/>
        <end position="294"/>
    </location>
</feature>
<dbReference type="EMBL" id="CP159578">
    <property type="protein sequence ID" value="XCJ79765.1"/>
    <property type="molecule type" value="Genomic_DNA"/>
</dbReference>
<evidence type="ECO:0000256" key="1">
    <source>
        <dbReference type="ARBA" id="ARBA00004651"/>
    </source>
</evidence>
<evidence type="ECO:0000256" key="2">
    <source>
        <dbReference type="ARBA" id="ARBA00022475"/>
    </source>
</evidence>
<evidence type="ECO:0000256" key="6">
    <source>
        <dbReference type="ARBA" id="ARBA00023224"/>
    </source>
</evidence>
<dbReference type="FunFam" id="1.10.287.950:FF:000001">
    <property type="entry name" value="Methyl-accepting chemotaxis sensory transducer"/>
    <property type="match status" value="1"/>
</dbReference>
<dbReference type="Gene3D" id="3.30.450.20">
    <property type="entry name" value="PAS domain"/>
    <property type="match status" value="2"/>
</dbReference>
<dbReference type="SMART" id="SM00304">
    <property type="entry name" value="HAMP"/>
    <property type="match status" value="1"/>
</dbReference>
<organism evidence="12">
    <name type="scientific">Salinicola endophyticus</name>
    <dbReference type="NCBI Taxonomy" id="1949083"/>
    <lineage>
        <taxon>Bacteria</taxon>
        <taxon>Pseudomonadati</taxon>
        <taxon>Pseudomonadota</taxon>
        <taxon>Gammaproteobacteria</taxon>
        <taxon>Oceanospirillales</taxon>
        <taxon>Halomonadaceae</taxon>
        <taxon>Salinicola</taxon>
    </lineage>
</organism>
<evidence type="ECO:0000256" key="3">
    <source>
        <dbReference type="ARBA" id="ARBA00022692"/>
    </source>
</evidence>
<dbReference type="SUPFAM" id="SSF103190">
    <property type="entry name" value="Sensory domain-like"/>
    <property type="match status" value="1"/>
</dbReference>
<gene>
    <name evidence="12" type="ORF">ABV408_00895</name>
</gene>
<dbReference type="CDD" id="cd11386">
    <property type="entry name" value="MCP_signal"/>
    <property type="match status" value="1"/>
</dbReference>
<dbReference type="InterPro" id="IPR051310">
    <property type="entry name" value="MCP_chemotaxis"/>
</dbReference>
<dbReference type="PANTHER" id="PTHR43531">
    <property type="entry name" value="PROTEIN ICFG"/>
    <property type="match status" value="1"/>
</dbReference>
<keyword evidence="2" id="KW-1003">Cell membrane</keyword>
<dbReference type="CDD" id="cd12913">
    <property type="entry name" value="PDC1_MCP_like"/>
    <property type="match status" value="1"/>
</dbReference>
<dbReference type="InterPro" id="IPR033479">
    <property type="entry name" value="dCache_1"/>
</dbReference>
<dbReference type="GO" id="GO:0004888">
    <property type="term" value="F:transmembrane signaling receptor activity"/>
    <property type="evidence" value="ECO:0007669"/>
    <property type="project" value="InterPro"/>
</dbReference>
<sequence length="610" mass="63974">MLKSFKIRIMAGCLAMILVALAATGGISYWLVSRHQQSVNQDLLESVAKGHRDAIAAWATSKRKLIEAVAPAVGGDTLIPALQQTASAGGFSQVYLGTPDKRLITNDGWEPPADYDPTQRPWYRDAVAAGQTTASEPYLDLVTNKLVVAFATPIQRNGKLLGVAGADVPLDEVQENVLSIQPTPKSFAFLADTDGTIVAYRDADLSLKPASAIAADLDAAKLAAVTQSPLPTPSVIDGRAVLLYAVAVPGTDWRLVIALDRAEANAGASSLLKTTLVSLLVAALIVSLLLWLLVSPGFRRLEAARDAMADIADGDGDLSRRLTIDGRDEIAQIAMAFNAFAGKISEVLGQVNVTSQAVRQASEEIARASQDLSRQTETAASHLQETSSAMEQISGTVENTATAASETDQLARDASERAVRGGEVVGRAVETIEALNGRTEQIADIVRLIEEIAFQTNLLALNASVEAARAGEQGRGFAVVAGEVRQLASRSANAADEIKALIGTSVAQTREGTELMRSAGDSMSAIVDAISRVATTLSEINVAAQEQSQGVGQVNQAVGELDQMTQQNAAMVAQSTAAAEQLHDQATQLAAIVGGFKLDADAARPALSHA</sequence>
<dbReference type="PROSITE" id="PS50885">
    <property type="entry name" value="HAMP"/>
    <property type="match status" value="1"/>
</dbReference>
<dbReference type="CDD" id="cd06225">
    <property type="entry name" value="HAMP"/>
    <property type="match status" value="1"/>
</dbReference>
<evidence type="ECO:0000256" key="7">
    <source>
        <dbReference type="ARBA" id="ARBA00029447"/>
    </source>
</evidence>
<dbReference type="Pfam" id="PF00015">
    <property type="entry name" value="MCPsignal"/>
    <property type="match status" value="1"/>
</dbReference>
<dbReference type="InterPro" id="IPR003660">
    <property type="entry name" value="HAMP_dom"/>
</dbReference>
<dbReference type="SUPFAM" id="SSF58104">
    <property type="entry name" value="Methyl-accepting chemotaxis protein (MCP) signaling domain"/>
    <property type="match status" value="1"/>
</dbReference>
<dbReference type="InterPro" id="IPR029151">
    <property type="entry name" value="Sensor-like_sf"/>
</dbReference>
<dbReference type="Pfam" id="PF00672">
    <property type="entry name" value="HAMP"/>
    <property type="match status" value="1"/>
</dbReference>
<keyword evidence="5 9" id="KW-0472">Membrane</keyword>
<dbReference type="CDD" id="cd12912">
    <property type="entry name" value="PDC2_MCP_like"/>
    <property type="match status" value="1"/>
</dbReference>
<dbReference type="RefSeq" id="WP_353980678.1">
    <property type="nucleotide sequence ID" value="NZ_CP159578.1"/>
</dbReference>
<dbReference type="PROSITE" id="PS50111">
    <property type="entry name" value="CHEMOTAXIS_TRANSDUC_2"/>
    <property type="match status" value="1"/>
</dbReference>
<evidence type="ECO:0000256" key="5">
    <source>
        <dbReference type="ARBA" id="ARBA00023136"/>
    </source>
</evidence>
<dbReference type="GO" id="GO:0007165">
    <property type="term" value="P:signal transduction"/>
    <property type="evidence" value="ECO:0007669"/>
    <property type="project" value="UniProtKB-KW"/>
</dbReference>
<dbReference type="AlphaFoldDB" id="A0AB74UFF6"/>
<comment type="subcellular location">
    <subcellularLocation>
        <location evidence="1">Cell membrane</location>
        <topology evidence="1">Multi-pass membrane protein</topology>
    </subcellularLocation>
</comment>
<evidence type="ECO:0000256" key="4">
    <source>
        <dbReference type="ARBA" id="ARBA00022989"/>
    </source>
</evidence>
<name>A0AB74UFF6_9GAMM</name>
<keyword evidence="6 8" id="KW-0807">Transducer</keyword>
<dbReference type="SMART" id="SM00283">
    <property type="entry name" value="MA"/>
    <property type="match status" value="1"/>
</dbReference>
<feature type="domain" description="Methyl-accepting transducer" evidence="10">
    <location>
        <begin position="354"/>
        <end position="583"/>
    </location>
</feature>
<evidence type="ECO:0000259" key="11">
    <source>
        <dbReference type="PROSITE" id="PS50885"/>
    </source>
</evidence>
<feature type="domain" description="HAMP" evidence="11">
    <location>
        <begin position="295"/>
        <end position="349"/>
    </location>
</feature>
<proteinExistence type="inferred from homology"/>
<dbReference type="Pfam" id="PF02743">
    <property type="entry name" value="dCache_1"/>
    <property type="match status" value="1"/>
</dbReference>
<evidence type="ECO:0000259" key="10">
    <source>
        <dbReference type="PROSITE" id="PS50111"/>
    </source>
</evidence>
<evidence type="ECO:0000256" key="9">
    <source>
        <dbReference type="SAM" id="Phobius"/>
    </source>
</evidence>
<protein>
    <submittedName>
        <fullName evidence="12">Methyl-accepting chemotaxis protein</fullName>
    </submittedName>
</protein>
<dbReference type="PRINTS" id="PR00260">
    <property type="entry name" value="CHEMTRNSDUCR"/>
</dbReference>
<dbReference type="GO" id="GO:0005886">
    <property type="term" value="C:plasma membrane"/>
    <property type="evidence" value="ECO:0007669"/>
    <property type="project" value="UniProtKB-SubCell"/>
</dbReference>
<accession>A0AB74UFF6</accession>
<dbReference type="Gene3D" id="1.10.287.950">
    <property type="entry name" value="Methyl-accepting chemotaxis protein"/>
    <property type="match status" value="1"/>
</dbReference>
<keyword evidence="4 9" id="KW-1133">Transmembrane helix</keyword>
<dbReference type="GO" id="GO:0006935">
    <property type="term" value="P:chemotaxis"/>
    <property type="evidence" value="ECO:0007669"/>
    <property type="project" value="InterPro"/>
</dbReference>